<accession>A0A371IQP1</accession>
<dbReference type="GO" id="GO:0000160">
    <property type="term" value="P:phosphorelay signal transduction system"/>
    <property type="evidence" value="ECO:0007669"/>
    <property type="project" value="InterPro"/>
</dbReference>
<dbReference type="InterPro" id="IPR051015">
    <property type="entry name" value="EvgA-like"/>
</dbReference>
<evidence type="ECO:0000256" key="2">
    <source>
        <dbReference type="ARBA" id="ARBA00023125"/>
    </source>
</evidence>
<comment type="caution">
    <text evidence="7">The sequence shown here is derived from an EMBL/GenBank/DDBJ whole genome shotgun (WGS) entry which is preliminary data.</text>
</comment>
<dbReference type="AlphaFoldDB" id="A0A371IQP1"/>
<dbReference type="InterPro" id="IPR011006">
    <property type="entry name" value="CheY-like_superfamily"/>
</dbReference>
<keyword evidence="8" id="KW-1185">Reference proteome</keyword>
<dbReference type="SUPFAM" id="SSF46894">
    <property type="entry name" value="C-terminal effector domain of the bipartite response regulators"/>
    <property type="match status" value="1"/>
</dbReference>
<evidence type="ECO:0000313" key="7">
    <source>
        <dbReference type="EMBL" id="RDY22807.1"/>
    </source>
</evidence>
<reference evidence="7 8" key="1">
    <citation type="journal article" date="2017" name="Genome Announc.">
        <title>Draft Genome Sequence of Romboutsia maritimum sp. nov. Strain CCRI-22766(T), Isolated from Coastal Estuarine Mud.</title>
        <authorList>
            <person name="Maheux A.F."/>
            <person name="Boudreau D.K."/>
            <person name="Berube E."/>
            <person name="Boissinot M."/>
            <person name="Raymond F."/>
            <person name="Brodeur S."/>
            <person name="Corbeil J."/>
            <person name="Brightwell G."/>
            <person name="Broda D."/>
            <person name="Omar R.F."/>
            <person name="Bergeron M.G."/>
        </authorList>
    </citation>
    <scope>NUCLEOTIDE SEQUENCE [LARGE SCALE GENOMIC DNA]</scope>
    <source>
        <strain evidence="7 8">CCRI-22766</strain>
    </source>
</reference>
<feature type="modified residue" description="4-aspartylphosphate" evidence="4">
    <location>
        <position position="50"/>
    </location>
</feature>
<evidence type="ECO:0000256" key="4">
    <source>
        <dbReference type="PROSITE-ProRule" id="PRU00169"/>
    </source>
</evidence>
<dbReference type="SMART" id="SM00421">
    <property type="entry name" value="HTH_LUXR"/>
    <property type="match status" value="1"/>
</dbReference>
<dbReference type="EMBL" id="NOJZ02000026">
    <property type="protein sequence ID" value="RDY22807.1"/>
    <property type="molecule type" value="Genomic_DNA"/>
</dbReference>
<feature type="domain" description="HTH luxR-type" evidence="5">
    <location>
        <begin position="134"/>
        <end position="199"/>
    </location>
</feature>
<proteinExistence type="predicted"/>
<dbReference type="InterPro" id="IPR000792">
    <property type="entry name" value="Tscrpt_reg_LuxR_C"/>
</dbReference>
<dbReference type="Pfam" id="PF00196">
    <property type="entry name" value="GerE"/>
    <property type="match status" value="1"/>
</dbReference>
<gene>
    <name evidence="7" type="ORF">CHF27_011560</name>
</gene>
<dbReference type="PRINTS" id="PR00038">
    <property type="entry name" value="HTHLUXR"/>
</dbReference>
<keyword evidence="2 7" id="KW-0238">DNA-binding</keyword>
<dbReference type="GO" id="GO:0003677">
    <property type="term" value="F:DNA binding"/>
    <property type="evidence" value="ECO:0007669"/>
    <property type="project" value="UniProtKB-KW"/>
</dbReference>
<dbReference type="PROSITE" id="PS50043">
    <property type="entry name" value="HTH_LUXR_2"/>
    <property type="match status" value="1"/>
</dbReference>
<evidence type="ECO:0000259" key="5">
    <source>
        <dbReference type="PROSITE" id="PS50043"/>
    </source>
</evidence>
<protein>
    <recommendedName>
        <fullName evidence="1">Stage 0 sporulation protein A homolog</fullName>
    </recommendedName>
</protein>
<dbReference type="OrthoDB" id="1750298at2"/>
<comment type="function">
    <text evidence="3">May play the central regulatory role in sporulation. It may be an element of the effector pathway responsible for the activation of sporulation genes in response to nutritional stress. Spo0A may act in concert with spo0H (a sigma factor) to control the expression of some genes that are critical to the sporulation process.</text>
</comment>
<evidence type="ECO:0000259" key="6">
    <source>
        <dbReference type="PROSITE" id="PS50110"/>
    </source>
</evidence>
<name>A0A371IQP1_9FIRM</name>
<dbReference type="PROSITE" id="PS50110">
    <property type="entry name" value="RESPONSE_REGULATORY"/>
    <property type="match status" value="1"/>
</dbReference>
<dbReference type="CDD" id="cd06170">
    <property type="entry name" value="LuxR_C_like"/>
    <property type="match status" value="1"/>
</dbReference>
<dbReference type="Gene3D" id="3.40.50.2300">
    <property type="match status" value="1"/>
</dbReference>
<dbReference type="Proteomes" id="UP000243494">
    <property type="component" value="Unassembled WGS sequence"/>
</dbReference>
<dbReference type="PANTHER" id="PTHR45566">
    <property type="entry name" value="HTH-TYPE TRANSCRIPTIONAL REGULATOR YHJB-RELATED"/>
    <property type="match status" value="1"/>
</dbReference>
<dbReference type="GO" id="GO:0006355">
    <property type="term" value="P:regulation of DNA-templated transcription"/>
    <property type="evidence" value="ECO:0007669"/>
    <property type="project" value="InterPro"/>
</dbReference>
<feature type="domain" description="Response regulatory" evidence="6">
    <location>
        <begin position="2"/>
        <end position="115"/>
    </location>
</feature>
<dbReference type="SUPFAM" id="SSF52172">
    <property type="entry name" value="CheY-like"/>
    <property type="match status" value="1"/>
</dbReference>
<evidence type="ECO:0000256" key="3">
    <source>
        <dbReference type="ARBA" id="ARBA00024867"/>
    </source>
</evidence>
<dbReference type="InterPro" id="IPR016032">
    <property type="entry name" value="Sig_transdc_resp-reg_C-effctor"/>
</dbReference>
<dbReference type="RefSeq" id="WP_095404454.1">
    <property type="nucleotide sequence ID" value="NZ_NOJZ02000026.1"/>
</dbReference>
<dbReference type="PANTHER" id="PTHR45566:SF1">
    <property type="entry name" value="HTH-TYPE TRANSCRIPTIONAL REGULATOR YHJB-RELATED"/>
    <property type="match status" value="1"/>
</dbReference>
<keyword evidence="4" id="KW-0597">Phosphoprotein</keyword>
<evidence type="ECO:0000313" key="8">
    <source>
        <dbReference type="Proteomes" id="UP000243494"/>
    </source>
</evidence>
<evidence type="ECO:0000256" key="1">
    <source>
        <dbReference type="ARBA" id="ARBA00018672"/>
    </source>
</evidence>
<sequence length="202" mass="23780">MNILIVSESFIIRDALEEIFKVQLENENTKVIKMLHSQSEVDNIDFIFVDIRNDVVNQIKIVESIKKTSPEKKIIVLDSRKRGSVFKKAIKIGVEGYVVDILDRDEFIYIVKKVMSGKKSYEFDLIQDMLNHEEKHKKYDLTRREEEVLNLAGEGFNNREIGKKLYITECTVKKHISNIFMKLNLKNRKDIISYAKYNYINK</sequence>
<dbReference type="PROSITE" id="PS00622">
    <property type="entry name" value="HTH_LUXR_1"/>
    <property type="match status" value="1"/>
</dbReference>
<organism evidence="7 8">
    <name type="scientific">Romboutsia maritimum</name>
    <dbReference type="NCBI Taxonomy" id="2020948"/>
    <lineage>
        <taxon>Bacteria</taxon>
        <taxon>Bacillati</taxon>
        <taxon>Bacillota</taxon>
        <taxon>Clostridia</taxon>
        <taxon>Peptostreptococcales</taxon>
        <taxon>Peptostreptococcaceae</taxon>
        <taxon>Romboutsia</taxon>
    </lineage>
</organism>
<dbReference type="InterPro" id="IPR001789">
    <property type="entry name" value="Sig_transdc_resp-reg_receiver"/>
</dbReference>